<keyword evidence="4" id="KW-0479">Metal-binding</keyword>
<protein>
    <recommendedName>
        <fullName evidence="7">Anaerobic ribonucleoside-triphosphate reductase-activating protein</fullName>
        <ecNumber evidence="7">1.97.1.-</ecNumber>
    </recommendedName>
</protein>
<dbReference type="GO" id="GO:0046872">
    <property type="term" value="F:metal ion binding"/>
    <property type="evidence" value="ECO:0007669"/>
    <property type="project" value="UniProtKB-KW"/>
</dbReference>
<evidence type="ECO:0000256" key="6">
    <source>
        <dbReference type="ARBA" id="ARBA00023014"/>
    </source>
</evidence>
<organism evidence="8 9">
    <name type="scientific">Helicobacter cetorum (strain ATCC BAA-429 / MIT 00-7128)</name>
    <dbReference type="NCBI Taxonomy" id="182217"/>
    <lineage>
        <taxon>Bacteria</taxon>
        <taxon>Pseudomonadati</taxon>
        <taxon>Campylobacterota</taxon>
        <taxon>Epsilonproteobacteria</taxon>
        <taxon>Campylobacterales</taxon>
        <taxon>Helicobacteraceae</taxon>
        <taxon>Helicobacter</taxon>
    </lineage>
</organism>
<dbReference type="InterPro" id="IPR012837">
    <property type="entry name" value="NrdG"/>
</dbReference>
<evidence type="ECO:0000256" key="5">
    <source>
        <dbReference type="ARBA" id="ARBA00023004"/>
    </source>
</evidence>
<dbReference type="GO" id="GO:0004748">
    <property type="term" value="F:ribonucleoside-diphosphate reductase activity, thioredoxin disulfide as acceptor"/>
    <property type="evidence" value="ECO:0007669"/>
    <property type="project" value="TreeGrafter"/>
</dbReference>
<keyword evidence="5" id="KW-0408">Iron</keyword>
<keyword evidence="3" id="KW-0949">S-adenosyl-L-methionine</keyword>
<dbReference type="EC" id="1.97.1.-" evidence="7"/>
<dbReference type="eggNOG" id="COG0602">
    <property type="taxonomic scope" value="Bacteria"/>
</dbReference>
<evidence type="ECO:0000256" key="3">
    <source>
        <dbReference type="ARBA" id="ARBA00022691"/>
    </source>
</evidence>
<dbReference type="GO" id="GO:0043365">
    <property type="term" value="F:[formate-C-acetyltransferase]-activating enzyme activity"/>
    <property type="evidence" value="ECO:0007669"/>
    <property type="project" value="InterPro"/>
</dbReference>
<gene>
    <name evidence="8" type="ordered locus">HCW_03200</name>
</gene>
<evidence type="ECO:0000313" key="8">
    <source>
        <dbReference type="EMBL" id="AFI03921.1"/>
    </source>
</evidence>
<evidence type="ECO:0000256" key="2">
    <source>
        <dbReference type="ARBA" id="ARBA00022485"/>
    </source>
</evidence>
<dbReference type="SFLD" id="SFLDG01063">
    <property type="entry name" value="activating_enzymes__group_1"/>
    <property type="match status" value="1"/>
</dbReference>
<evidence type="ECO:0000256" key="4">
    <source>
        <dbReference type="ARBA" id="ARBA00022723"/>
    </source>
</evidence>
<comment type="function">
    <text evidence="7">Activation of anaerobic ribonucleoside-triphosphate reductase under anaerobic conditions by generation of an organic free radical, using S-adenosylmethionine and reduced flavodoxin as cosubstrates to produce 5'-deoxy-adenosine.</text>
</comment>
<dbReference type="Proteomes" id="UP000005010">
    <property type="component" value="Chromosome"/>
</dbReference>
<evidence type="ECO:0000256" key="7">
    <source>
        <dbReference type="PIRNR" id="PIRNR000368"/>
    </source>
</evidence>
<dbReference type="InterPro" id="IPR034457">
    <property type="entry name" value="Organic_radical-activating"/>
</dbReference>
<dbReference type="SFLD" id="SFLDS00029">
    <property type="entry name" value="Radical_SAM"/>
    <property type="match status" value="1"/>
</dbReference>
<dbReference type="SFLD" id="SFLDF00299">
    <property type="entry name" value="anaerobic_ribonucleoside-triph"/>
    <property type="match status" value="1"/>
</dbReference>
<comment type="cofactor">
    <cofactor evidence="1">
        <name>[4Fe-4S] cluster</name>
        <dbReference type="ChEBI" id="CHEBI:49883"/>
    </cofactor>
</comment>
<dbReference type="SUPFAM" id="SSF102114">
    <property type="entry name" value="Radical SAM enzymes"/>
    <property type="match status" value="1"/>
</dbReference>
<dbReference type="SFLD" id="SFLDG01066">
    <property type="entry name" value="organic_radical-activating_enz"/>
    <property type="match status" value="1"/>
</dbReference>
<dbReference type="PANTHER" id="PTHR30352">
    <property type="entry name" value="PYRUVATE FORMATE-LYASE-ACTIVATING ENZYME"/>
    <property type="match status" value="1"/>
</dbReference>
<keyword evidence="6" id="KW-0411">Iron-sulfur</keyword>
<dbReference type="EMBL" id="CP003479">
    <property type="protein sequence ID" value="AFI03921.1"/>
    <property type="molecule type" value="Genomic_DNA"/>
</dbReference>
<evidence type="ECO:0000256" key="1">
    <source>
        <dbReference type="ARBA" id="ARBA00001966"/>
    </source>
</evidence>
<proteinExistence type="inferred from homology"/>
<dbReference type="AlphaFoldDB" id="I0ELV2"/>
<dbReference type="KEGG" id="hce:HCW_03200"/>
<dbReference type="GO" id="GO:0051539">
    <property type="term" value="F:4 iron, 4 sulfur cluster binding"/>
    <property type="evidence" value="ECO:0007669"/>
    <property type="project" value="UniProtKB-KW"/>
</dbReference>
<dbReference type="PATRIC" id="fig|182217.3.peg.686"/>
<dbReference type="PIRSF" id="PIRSF000368">
    <property type="entry name" value="NrdG"/>
    <property type="match status" value="1"/>
</dbReference>
<dbReference type="InterPro" id="IPR007197">
    <property type="entry name" value="rSAM"/>
</dbReference>
<keyword evidence="2" id="KW-0004">4Fe-4S</keyword>
<keyword evidence="9" id="KW-1185">Reference proteome</keyword>
<dbReference type="InterPro" id="IPR058240">
    <property type="entry name" value="rSAM_sf"/>
</dbReference>
<dbReference type="HOGENOM" id="CLU_089926_1_0_7"/>
<dbReference type="PANTHER" id="PTHR30352:SF2">
    <property type="entry name" value="ANAEROBIC RIBONUCLEOSIDE-TRIPHOSPHATE REDUCTASE-ACTIVATING PROTEIN"/>
    <property type="match status" value="1"/>
</dbReference>
<keyword evidence="7" id="KW-0560">Oxidoreductase</keyword>
<evidence type="ECO:0000313" key="9">
    <source>
        <dbReference type="Proteomes" id="UP000005010"/>
    </source>
</evidence>
<comment type="similarity">
    <text evidence="7">Belongs to the organic radical-activating enzymes family.</text>
</comment>
<dbReference type="Gene3D" id="3.20.20.70">
    <property type="entry name" value="Aldolase class I"/>
    <property type="match status" value="1"/>
</dbReference>
<sequence>MTWVNVASILECSEVEGPGRRFVLWAQGCLKRCKDCCNPHFLALKQAHLMQTSAILEQIILSHKQHHLEGVTFLGGEPFLQAQGLGKLAKECQKLHLSVMVFSGYKLEELKEEKFKGASLLLKHTDVLVDGEFDNTKTETKRNYVGSSNQVFHYLSNRYNKSIETMPVDSSNEWRIDLEGHVRANGLPFVIE</sequence>
<accession>I0ELV2</accession>
<reference evidence="9" key="1">
    <citation type="submission" date="2012-04" db="EMBL/GenBank/DDBJ databases">
        <title>Complete genome sequence of Helicobacter cetorum strain MIT 00-7128.</title>
        <authorList>
            <person name="Kersulyte D."/>
            <person name="Berg D.E."/>
        </authorList>
    </citation>
    <scope>NUCLEOTIDE SEQUENCE [LARGE SCALE GENOMIC DNA]</scope>
    <source>
        <strain evidence="9">MIT 00-7128</strain>
    </source>
</reference>
<dbReference type="InterPro" id="IPR013785">
    <property type="entry name" value="Aldolase_TIM"/>
</dbReference>
<name>I0ELV2_HELC0</name>
<dbReference type="STRING" id="182217.HCW_03200"/>
<dbReference type="RefSeq" id="WP_014660792.1">
    <property type="nucleotide sequence ID" value="NC_017737.1"/>
</dbReference>
<dbReference type="Pfam" id="PF13353">
    <property type="entry name" value="Fer4_12"/>
    <property type="match status" value="1"/>
</dbReference>